<keyword evidence="2" id="KW-0812">Transmembrane</keyword>
<feature type="signal peptide" evidence="3">
    <location>
        <begin position="1"/>
        <end position="21"/>
    </location>
</feature>
<name>W7TZW2_9STRA</name>
<evidence type="ECO:0000313" key="4">
    <source>
        <dbReference type="EMBL" id="EWM26216.1"/>
    </source>
</evidence>
<evidence type="ECO:0000256" key="2">
    <source>
        <dbReference type="SAM" id="Phobius"/>
    </source>
</evidence>
<feature type="region of interest" description="Disordered" evidence="1">
    <location>
        <begin position="577"/>
        <end position="622"/>
    </location>
</feature>
<sequence>MAYRAIVTFLLLEVSLNHAWGMQDTKTTTLLSAKPSTLDKEPFQDVTSADGFLRVDLTVAPWLEQGAVSGKAALFHQGVKSSLAPILRAFPGDTVQIRVRSELPNNVENGRDDATSLALHGIRLTAATDKGGLHSRLAGPQLAIHTFTVDKQHAPGLHWYSVGGGLGFMGALYVLSTDADAASQSKVPGSRLLVFESQGAGSTYFINGDSPAPLHVRSGESQQLDLAYASGPDLLEIVAGKGCELELLAIDGVDLNEPRDVDYVPLVSRQRARVALTCQESGESALLARPRAHGIGSKAPKGQDSAQDGMQRLLAVSVFKAKGLPFSRLPRVVAPRPFKDTALAGATYLKDLASENSVSNSCTISLYPCHGKAFCSADRSACLTFPSISDGGVDPGRLGAAHDIDDFAAQGRVRELFVHTKIAARGASLRLSPPQHFQVLDFIPDEEEAVNPYLAEWGAFGEWRDVFPPLKGTFRVRYQAREEHDHEGTHVEYDGFQPLGNGQREDEAALGGDMRDKRSHRASWTFPGTSATEKPGDKNVEFRDAYLLVQATVGETDRDPAWVETSIKALIQEDLVEEEEPEPAADDDTIMPAEHMPTIVDKHEPNRGGERRDSRENKSRDTALETNRLLLAVEAPSTLAVPVQMPRRYLPAASLCNDSALVWPTAFTLHLKNSSSIYSVVGKLNELLQPKHGEDDRPQLCTVNVTLLSSVKAAAFTTGGVAAIGKNNTKSAPKRMPSHVVILLGFLGGACILFASVMAVRRFMAPAGPPRSSRRSSVHHDPTTIETQITELDDSTSLGVKSSALRHSSRSRTNSLTGVNLAILPPARLSAGNIAATPGAGGLGGSLSGTRTMPQHYRSSSSLPTDLAAFGHGRSSSMPLHGGAGLLPSRKQSIESINISNSGALGASLGSDMEHPEAAERTGKGESRRN</sequence>
<evidence type="ECO:0000313" key="5">
    <source>
        <dbReference type="Proteomes" id="UP000019335"/>
    </source>
</evidence>
<feature type="region of interest" description="Disordered" evidence="1">
    <location>
        <begin position="904"/>
        <end position="930"/>
    </location>
</feature>
<feature type="chain" id="PRO_5004901466" evidence="3">
    <location>
        <begin position="22"/>
        <end position="930"/>
    </location>
</feature>
<dbReference type="Gene3D" id="2.60.40.420">
    <property type="entry name" value="Cupredoxins - blue copper proteins"/>
    <property type="match status" value="2"/>
</dbReference>
<dbReference type="AlphaFoldDB" id="W7TZW2"/>
<evidence type="ECO:0000256" key="1">
    <source>
        <dbReference type="SAM" id="MobiDB-lite"/>
    </source>
</evidence>
<evidence type="ECO:0000256" key="3">
    <source>
        <dbReference type="SAM" id="SignalP"/>
    </source>
</evidence>
<gene>
    <name evidence="4" type="ORF">Naga_100025g18</name>
</gene>
<feature type="transmembrane region" description="Helical" evidence="2">
    <location>
        <begin position="740"/>
        <end position="760"/>
    </location>
</feature>
<protein>
    <submittedName>
        <fullName evidence="4">Cupredoxin</fullName>
    </submittedName>
</protein>
<proteinExistence type="predicted"/>
<keyword evidence="3" id="KW-0732">Signal</keyword>
<feature type="region of interest" description="Disordered" evidence="1">
    <location>
        <begin position="513"/>
        <end position="537"/>
    </location>
</feature>
<dbReference type="OrthoDB" id="2121828at2759"/>
<dbReference type="InterPro" id="IPR008972">
    <property type="entry name" value="Cupredoxin"/>
</dbReference>
<reference evidence="4 5" key="1">
    <citation type="journal article" date="2014" name="Mol. Plant">
        <title>Chromosome Scale Genome Assembly and Transcriptome Profiling of Nannochloropsis gaditana in Nitrogen Depletion.</title>
        <authorList>
            <person name="Corteggiani Carpinelli E."/>
            <person name="Telatin A."/>
            <person name="Vitulo N."/>
            <person name="Forcato C."/>
            <person name="D'Angelo M."/>
            <person name="Schiavon R."/>
            <person name="Vezzi A."/>
            <person name="Giacometti G.M."/>
            <person name="Morosinotto T."/>
            <person name="Valle G."/>
        </authorList>
    </citation>
    <scope>NUCLEOTIDE SEQUENCE [LARGE SCALE GENOMIC DNA]</scope>
    <source>
        <strain evidence="4 5">B-31</strain>
    </source>
</reference>
<keyword evidence="2" id="KW-0472">Membrane</keyword>
<feature type="compositionally biased region" description="Acidic residues" evidence="1">
    <location>
        <begin position="577"/>
        <end position="589"/>
    </location>
</feature>
<keyword evidence="2" id="KW-1133">Transmembrane helix</keyword>
<keyword evidence="5" id="KW-1185">Reference proteome</keyword>
<organism evidence="4 5">
    <name type="scientific">Nannochloropsis gaditana</name>
    <dbReference type="NCBI Taxonomy" id="72520"/>
    <lineage>
        <taxon>Eukaryota</taxon>
        <taxon>Sar</taxon>
        <taxon>Stramenopiles</taxon>
        <taxon>Ochrophyta</taxon>
        <taxon>Eustigmatophyceae</taxon>
        <taxon>Eustigmatales</taxon>
        <taxon>Monodopsidaceae</taxon>
        <taxon>Nannochloropsis</taxon>
    </lineage>
</organism>
<feature type="compositionally biased region" description="Basic and acidic residues" evidence="1">
    <location>
        <begin position="912"/>
        <end position="930"/>
    </location>
</feature>
<dbReference type="Proteomes" id="UP000019335">
    <property type="component" value="Chromosome 9"/>
</dbReference>
<feature type="compositionally biased region" description="Basic and acidic residues" evidence="1">
    <location>
        <begin position="600"/>
        <end position="622"/>
    </location>
</feature>
<dbReference type="SUPFAM" id="SSF49503">
    <property type="entry name" value="Cupredoxins"/>
    <property type="match status" value="1"/>
</dbReference>
<dbReference type="EMBL" id="AZIL01000698">
    <property type="protein sequence ID" value="EWM26216.1"/>
    <property type="molecule type" value="Genomic_DNA"/>
</dbReference>
<accession>W7TZW2</accession>
<comment type="caution">
    <text evidence="4">The sequence shown here is derived from an EMBL/GenBank/DDBJ whole genome shotgun (WGS) entry which is preliminary data.</text>
</comment>